<protein>
    <submittedName>
        <fullName evidence="2">Uncharacterized protein</fullName>
    </submittedName>
</protein>
<sequence length="244" mass="28565">MNNIKNRIEYRKGQTSIIWILIYATIVTIFFLFLTQPDLSSSSTSTSTDLSTTREQYILDAEPMTIDRVRIISPKMENETDAEYQERLQEIVDAVNLRMEERKSSIRRQAETVQTQNNEFISPILIAIWGITSAFVIAALISNYVKSRQPIAVVMTEEYIELKAGMFREEHRLYWNEIAAIEYSIRHQRHSNSGSYTTRRYLYFKDFNDTILDKININSLEISDFNSIHRDISSLVPDLNWIYP</sequence>
<keyword evidence="1" id="KW-0812">Transmembrane</keyword>
<keyword evidence="1" id="KW-0472">Membrane</keyword>
<evidence type="ECO:0000313" key="2">
    <source>
        <dbReference type="EMBL" id="WNY50394.1"/>
    </source>
</evidence>
<accession>A0AA96VL84</accession>
<gene>
    <name evidence="2" type="ORF">PW252_07375</name>
</gene>
<keyword evidence="1" id="KW-1133">Transmembrane helix</keyword>
<dbReference type="AlphaFoldDB" id="A0AA96VL84"/>
<proteinExistence type="predicted"/>
<dbReference type="EMBL" id="CP118735">
    <property type="protein sequence ID" value="WNY50394.1"/>
    <property type="molecule type" value="Genomic_DNA"/>
</dbReference>
<feature type="transmembrane region" description="Helical" evidence="1">
    <location>
        <begin position="16"/>
        <end position="34"/>
    </location>
</feature>
<feature type="transmembrane region" description="Helical" evidence="1">
    <location>
        <begin position="120"/>
        <end position="141"/>
    </location>
</feature>
<organism evidence="2">
    <name type="scientific">Streptococcus iners</name>
    <dbReference type="NCBI Taxonomy" id="3028084"/>
    <lineage>
        <taxon>Bacteria</taxon>
        <taxon>Bacillati</taxon>
        <taxon>Bacillota</taxon>
        <taxon>Bacilli</taxon>
        <taxon>Lactobacillales</taxon>
        <taxon>Streptococcaceae</taxon>
        <taxon>Streptococcus</taxon>
    </lineage>
</organism>
<name>A0AA96VL84_9STRE</name>
<dbReference type="KEGG" id="sins:PW252_07375"/>
<evidence type="ECO:0000256" key="1">
    <source>
        <dbReference type="SAM" id="Phobius"/>
    </source>
</evidence>
<dbReference type="RefSeq" id="WP_248049000.1">
    <property type="nucleotide sequence ID" value="NZ_CP118735.1"/>
</dbReference>
<reference evidence="2" key="1">
    <citation type="submission" date="2023-02" db="EMBL/GenBank/DDBJ databases">
        <title>Streptococcus sp. Genome Sequencing and Assembly.</title>
        <authorList>
            <person name="Shore S.M."/>
            <person name="Nicholson T.L."/>
        </authorList>
    </citation>
    <scope>NUCLEOTIDE SEQUENCE</scope>
    <source>
        <strain evidence="2">29887</strain>
    </source>
</reference>